<organism evidence="1 2">
    <name type="scientific">Brevundimonas phage vB_BpoS-Gurke</name>
    <dbReference type="NCBI Taxonomy" id="2948599"/>
    <lineage>
        <taxon>Viruses</taxon>
        <taxon>Duplodnaviria</taxon>
        <taxon>Heunggongvirae</taxon>
        <taxon>Uroviricota</taxon>
        <taxon>Caudoviricetes</taxon>
        <taxon>Jeanschmidtviridae</taxon>
        <taxon>Kikimoravirus</taxon>
        <taxon>Kikimoravirus gurke</taxon>
    </lineage>
</organism>
<dbReference type="EMBL" id="ON529850">
    <property type="protein sequence ID" value="UTC28299.1"/>
    <property type="molecule type" value="Genomic_DNA"/>
</dbReference>
<accession>A0A9E7N1T3</accession>
<protein>
    <submittedName>
        <fullName evidence="1">Uncharacterized protein</fullName>
    </submittedName>
</protein>
<keyword evidence="2" id="KW-1185">Reference proteome</keyword>
<proteinExistence type="predicted"/>
<evidence type="ECO:0000313" key="2">
    <source>
        <dbReference type="Proteomes" id="UP001055634"/>
    </source>
</evidence>
<dbReference type="Proteomes" id="UP001055634">
    <property type="component" value="Segment"/>
</dbReference>
<sequence length="170" mass="19785">MVSALIRSYDDYMTQPWADTPSARRHEQEANDMLHALEAALTETSSRSLMPIGTTLDYWGDWDRLANTYPKDFLESWVWGPLGEFVGIPRTPDVNREVQEFQRHFDRDRRFKSGGFHKGPFPLSNGMQAQINDRGYFDHKSTILLSFKDYYSLDRHLIRFAQLAGIDHGR</sequence>
<evidence type="ECO:0000313" key="1">
    <source>
        <dbReference type="EMBL" id="UTC28299.1"/>
    </source>
</evidence>
<name>A0A9E7N1T3_9CAUD</name>
<reference evidence="1" key="1">
    <citation type="submission" date="2022-04" db="EMBL/GenBank/DDBJ databases">
        <authorList>
            <person name="Friedrich I."/>
            <person name="Schneider D."/>
            <person name="Poehlein A."/>
            <person name="Hertel R."/>
            <person name="Daniel R."/>
        </authorList>
    </citation>
    <scope>NUCLEOTIDE SEQUENCE</scope>
</reference>
<gene>
    <name evidence="1" type="ORF">GURKE_02680</name>
</gene>